<dbReference type="Proteomes" id="UP000437065">
    <property type="component" value="Unassembled WGS sequence"/>
</dbReference>
<sequence>MSRRTVSRRQLTAALGAAVGVGLAGCGGATNNSTNVTDETVGTVEEVTDEETPVETEAETEGSAEAAPETTDDPAAAVADGMTVVRIAHLSPDAPNVDVSIAGQEVLTDVGYTDVSQYYAFAPGTYPVTVTATGESEPVLEREIEFQVGAFTVGAFGEVSGNNQELAINVFDDEVEPPSEGTSARVVNAVPDASSISVTGEEADVTVDGVAFAEASEYVDVQVGDYELQVTATEGATTGTANATGTATETANATGTGTPMGSPTETGTPMETETPTGTSTSAAGEAVGMADVSFEAGAVMTLFVTGYGTPEGESADAPLEVLAVVDSGAAETGTSTPVGTGTATPDGTSTGGGEETGTPTEAAETTTDSGA</sequence>
<dbReference type="EMBL" id="WUUS01000001">
    <property type="protein sequence ID" value="MXR39891.1"/>
    <property type="molecule type" value="Genomic_DNA"/>
</dbReference>
<dbReference type="AlphaFoldDB" id="A0A6B0ST96"/>
<feature type="region of interest" description="Disordered" evidence="1">
    <location>
        <begin position="238"/>
        <end position="282"/>
    </location>
</feature>
<feature type="domain" description="DUF4397" evidence="2">
    <location>
        <begin position="85"/>
        <end position="198"/>
    </location>
</feature>
<dbReference type="InterPro" id="IPR025510">
    <property type="entry name" value="DUF4397"/>
</dbReference>
<feature type="compositionally biased region" description="Low complexity" evidence="1">
    <location>
        <begin position="63"/>
        <end position="72"/>
    </location>
</feature>
<protein>
    <submittedName>
        <fullName evidence="3">DUF4397 domain-containing protein</fullName>
    </submittedName>
</protein>
<name>A0A6B0ST96_9EURY</name>
<dbReference type="Pfam" id="PF14344">
    <property type="entry name" value="DUF4397"/>
    <property type="match status" value="1"/>
</dbReference>
<feature type="region of interest" description="Disordered" evidence="1">
    <location>
        <begin position="44"/>
        <end position="72"/>
    </location>
</feature>
<feature type="region of interest" description="Disordered" evidence="1">
    <location>
        <begin position="330"/>
        <end position="371"/>
    </location>
</feature>
<comment type="caution">
    <text evidence="3">The sequence shown here is derived from an EMBL/GenBank/DDBJ whole genome shotgun (WGS) entry which is preliminary data.</text>
</comment>
<evidence type="ECO:0000256" key="1">
    <source>
        <dbReference type="SAM" id="MobiDB-lite"/>
    </source>
</evidence>
<accession>A0A6B0ST96</accession>
<dbReference type="PROSITE" id="PS51257">
    <property type="entry name" value="PROKAR_LIPOPROTEIN"/>
    <property type="match status" value="1"/>
</dbReference>
<reference evidence="3 4" key="1">
    <citation type="submission" date="2019-12" db="EMBL/GenBank/DDBJ databases">
        <title>Isolation and characterization of three novel carbon monoxide-oxidizing members of Halobacteria from salione crusts and soils.</title>
        <authorList>
            <person name="Myers M.R."/>
            <person name="King G.M."/>
        </authorList>
    </citation>
    <scope>NUCLEOTIDE SEQUENCE [LARGE SCALE GENOMIC DNA]</scope>
    <source>
        <strain evidence="3 4">WSA2</strain>
    </source>
</reference>
<evidence type="ECO:0000313" key="3">
    <source>
        <dbReference type="EMBL" id="MXR39891.1"/>
    </source>
</evidence>
<feature type="compositionally biased region" description="Low complexity" evidence="1">
    <location>
        <begin position="356"/>
        <end position="371"/>
    </location>
</feature>
<keyword evidence="4" id="KW-1185">Reference proteome</keyword>
<evidence type="ECO:0000259" key="2">
    <source>
        <dbReference type="Pfam" id="PF14344"/>
    </source>
</evidence>
<dbReference type="RefSeq" id="WP_159662439.1">
    <property type="nucleotide sequence ID" value="NZ_WUUS01000001.1"/>
</dbReference>
<feature type="compositionally biased region" description="Acidic residues" evidence="1">
    <location>
        <begin position="46"/>
        <end position="62"/>
    </location>
</feature>
<organism evidence="3 4">
    <name type="scientific">Halobaculum saliterrae</name>
    <dbReference type="NCBI Taxonomy" id="2073113"/>
    <lineage>
        <taxon>Archaea</taxon>
        <taxon>Methanobacteriati</taxon>
        <taxon>Methanobacteriota</taxon>
        <taxon>Stenosarchaea group</taxon>
        <taxon>Halobacteria</taxon>
        <taxon>Halobacteriales</taxon>
        <taxon>Haloferacaceae</taxon>
        <taxon>Halobaculum</taxon>
    </lineage>
</organism>
<evidence type="ECO:0000313" key="4">
    <source>
        <dbReference type="Proteomes" id="UP000437065"/>
    </source>
</evidence>
<dbReference type="OrthoDB" id="187327at2157"/>
<proteinExistence type="predicted"/>
<gene>
    <name evidence="3" type="ORF">GRX01_00750</name>
</gene>
<feature type="compositionally biased region" description="Polar residues" evidence="1">
    <location>
        <begin position="332"/>
        <end position="343"/>
    </location>
</feature>